<proteinExistence type="predicted"/>
<dbReference type="EMBL" id="CM039427">
    <property type="protein sequence ID" value="KAI4354199.1"/>
    <property type="molecule type" value="Genomic_DNA"/>
</dbReference>
<accession>A0ACB9Q265</accession>
<dbReference type="Proteomes" id="UP000828941">
    <property type="component" value="Chromosome 2"/>
</dbReference>
<reference evidence="1 2" key="1">
    <citation type="journal article" date="2022" name="DNA Res.">
        <title>Chromosomal-level genome assembly of the orchid tree Bauhinia variegata (Leguminosae; Cercidoideae) supports the allotetraploid origin hypothesis of Bauhinia.</title>
        <authorList>
            <person name="Zhong Y."/>
            <person name="Chen Y."/>
            <person name="Zheng D."/>
            <person name="Pang J."/>
            <person name="Liu Y."/>
            <person name="Luo S."/>
            <person name="Meng S."/>
            <person name="Qian L."/>
            <person name="Wei D."/>
            <person name="Dai S."/>
            <person name="Zhou R."/>
        </authorList>
    </citation>
    <scope>NUCLEOTIDE SEQUENCE [LARGE SCALE GENOMIC DNA]</scope>
    <source>
        <strain evidence="1">BV-YZ2020</strain>
    </source>
</reference>
<evidence type="ECO:0000313" key="2">
    <source>
        <dbReference type="Proteomes" id="UP000828941"/>
    </source>
</evidence>
<sequence>MEFLSILVDKVLDIVLKPAQRELGYLFCYKSQANELNKSADDLQSKRERVQKEAEEAERNGRQIHTDVRDWLQEVEEIIPKTEEFQKDGGNAKTKCSSFNGLFPNMIVRHQLGRRAAKLTVDLNKLLNDSEFDGVSFRPSPAWTGAPFTEIGYESLESRIKIVEEIMKALKNSSVRTIGICGLGGVGKTTLVKEVANKAREMKLFNVVVMATVTKNPQIKNIQGQIADTLGMTLEEETETGRAGQLRERLKKDKENTLVILDDIWDRVDLNKLGIPVQDDDSSQKTMRNESVLPGNKSEKEMSGGCKIMLTSRSKEVLSSQMDVNENSVFSVGVLEEKEAETLFKKVTGLQDKNSEEFDSLASKIAKKCAGLPVAIVTIGRALKNKSSFVWNDALRQLERQEFTGVQESLEFSTKLSYDHLENEELKATFILCAQMGHDCLIVDLLKYCIGLGILEGVCSIGEARGKLNVLIASLKYSNLLLESYSSDRFTMHDIIRDAALSIAIKEHNALIKRYIKLDDWLDEDKLEKYTTISLHCCDIVDELPASINCPRLQVLRIENNDHSLRIPDKFFEGMTKLRVLALTNIDLSHMPSSIKCLKTLRMLCLEQCMIGEGLSLIGGLKKLKILSLSESILKSFPVELGHSLQLLDMSDCSMLGMIPPNVISCLNNLEELYMRNSLVRWDLEGKTQASLAELSQLHQLTALDIHIPDLNVIHDNLFFDALDYYKITIGDFKMFLVEGFKMPDKYEASRTLTLELKEGNDIHSQMGLKLLFKTVENLFLGKLNGVENIFYELNLQGFPCLKHLYIANNFEIKYIINSMNLLHPQEVFTHLESLHLYKLENIKTICCSQLTSVSFCKLKIVKIKMCHQIQSLFSFSLVRLLSNLETIEVSECDSLKEIVDIQRGGHTEIEAKYEKIDKIEFPQLQHVTLHGLSKLAGFYINDMLLFGEAVEIPNLESLKLTSINISHVWDQRHPLSNWNYRSLIKLDVNCCGNIKYLLSFSMAGCLVNLKNLSVSNCEGMEELLTQEDSTNKTEMQIDIFPRLKEIKVSRMRNLTEIWHKQGSQVGLQSYCNLESVAIEGCKKLVTTFPPHMTRILRSLDRLAVEDCELMQVIFDIGNIPPTDGEIDTCLRNITISSLANLMHVWNKDPKGIINFKDLQDVQVSFCDNLKNLFPFSVARGLKQLESLMIEYCKEMEEIVGSRNGLNADSVIFEFPKLTSVTFKRLPELRSLYSGIHDIQWPQLKKFCLHDCDKLEALTAETTNPKRLPILSEQVIPNLQSLELGKKEANLLSYYIDKFHLNRLKILRLFDLKNPGFLFEYLQRTPNLEELHFWDGDFQELLPPRKFATQDKIGTVVQLKHLSLGWIFSLQNIGFEQHPTLFRRLQRLTVSGCSGLISLMPGSISFNHLTCLQVGFCDELKHLMEPSTAKSMSQLTTLEIEYCGLMEEIVAESENSDERENEIGFRRLTTLKLDSLKNLTSFCGSKYCSFMFPLLDNLLVIKCPKMKIFSQRDPKTPKLRKVYFAEGDEERKCYWSDNLNDTIQKVFTDMIRFEYIEYLKLCDYPKLEQFWYGKVPLPDNCFTNLKYLIVEDCEFLSTVIPSNLLPYFNNLNGLTVRSCNSVEKIFDISDIKSGGFLFQLRDLTLEKLPNLKSIFFEYSEYLKLPRSTQLEQERQDEIRQPNNCFRSLQVLIVERCDLLSVVIPCNVVPCLKNLELLNVRSCRSVEKIFDINDEMLMYGTKGLAFPLKHLTLYDLPALKNVWNLVKDSRGFFSFLNLKTVSVSSCQGLNLLFPASMAKNLVKLQSLRIINCEVMKEVVGKDEATAKGANSKFKLPRLTSLTLDGLFKLRCFYPGKHNLEVPMLNFFKVFHCGKLEIFTQELQSYQEALPEDDIHHSTEGHPLFSIQEVPKLENVSLNPRDTMMLSCGEFQGIKKLELQCFHNINEGDTLPYGFLNNVPNIETLKVFCCGFKVIFPSQMPEVECTRIPAGLRRLSLVLLPSLMSIGLEQSFLDPFCRNLHVLKVRSCNRLRLLVQSAVSFCNLKELRISSCHGLKYLFTSSTAKSLVQLEKMLINSSKSIKEIVAEEEEESSLDEIIFGKLQYLSLKFLPSLLNFYAGNVTLSFPLLETVFVYECPKMKIFSPSIINAPILEDIRVLRGWEKNHSRWDTNLNTTIVNLLNGKVSLEQYVHLKLLDYPEAEEVWHNQAPLQKDFFGKLETLVVENCNFLSNVIPSYLVPYLKKLKKLQVKNCIQAEVIFDINAMNTATIKEESFPLEMLILDMLPNLKHVWNTDPEGIISFQNLQEVQVTRCKHLKNLFTTSLSKKLGKLEKLTIESCETMKEIVRKDEATVEGITTEFVFPWLTLLVISDMPELKFFFAGRYNLVCKNLKILRVYHCGKLEIFALNSQIYQEGQVEDYECDTGSLFNAQPLFSIQKVIPKLEEVSLNKKEAMMLWHEESKEALLHNIKCLQLYCFHIVSEADSLPFGFLLKVPKIETLAIACSEFKEIFPSQRLEDDHIRKLAQLKGLRLIRLSELSSIGLEHSWQDRLSENLELLEILRCPQLTKIVQSAVSFWNLKELLLNKCDGLECLFTSSTAKSLVGLREMCIEECRSIKEILAKEECESTQDEIIFEQLIKISLNSLPNLTSFYTGNSSLNLPFLHKVIITECPKMKMFSHGSISAPVLMGIQASLDEYLVYYEYGGVKYVDYDLHWNGNLNSTVEQMFYEKVSICLSNLSSL</sequence>
<keyword evidence="2" id="KW-1185">Reference proteome</keyword>
<gene>
    <name evidence="1" type="ORF">L6164_003089</name>
</gene>
<protein>
    <submittedName>
        <fullName evidence="1">Uncharacterized protein</fullName>
    </submittedName>
</protein>
<comment type="caution">
    <text evidence="1">The sequence shown here is derived from an EMBL/GenBank/DDBJ whole genome shotgun (WGS) entry which is preliminary data.</text>
</comment>
<evidence type="ECO:0000313" key="1">
    <source>
        <dbReference type="EMBL" id="KAI4354199.1"/>
    </source>
</evidence>
<organism evidence="1 2">
    <name type="scientific">Bauhinia variegata</name>
    <name type="common">Purple orchid tree</name>
    <name type="synonym">Phanera variegata</name>
    <dbReference type="NCBI Taxonomy" id="167791"/>
    <lineage>
        <taxon>Eukaryota</taxon>
        <taxon>Viridiplantae</taxon>
        <taxon>Streptophyta</taxon>
        <taxon>Embryophyta</taxon>
        <taxon>Tracheophyta</taxon>
        <taxon>Spermatophyta</taxon>
        <taxon>Magnoliopsida</taxon>
        <taxon>eudicotyledons</taxon>
        <taxon>Gunneridae</taxon>
        <taxon>Pentapetalae</taxon>
        <taxon>rosids</taxon>
        <taxon>fabids</taxon>
        <taxon>Fabales</taxon>
        <taxon>Fabaceae</taxon>
        <taxon>Cercidoideae</taxon>
        <taxon>Cercideae</taxon>
        <taxon>Bauhiniinae</taxon>
        <taxon>Bauhinia</taxon>
    </lineage>
</organism>
<name>A0ACB9Q265_BAUVA</name>